<feature type="domain" description="AMP-binding enzyme C-terminal" evidence="4">
    <location>
        <begin position="407"/>
        <end position="477"/>
    </location>
</feature>
<dbReference type="InterPro" id="IPR020845">
    <property type="entry name" value="AMP-binding_CS"/>
</dbReference>
<dbReference type="Pfam" id="PF00501">
    <property type="entry name" value="AMP-binding"/>
    <property type="match status" value="1"/>
</dbReference>
<gene>
    <name evidence="5" type="ORF">GHK24_00920</name>
</gene>
<dbReference type="AlphaFoldDB" id="A0A6L5JSJ2"/>
<dbReference type="SUPFAM" id="SSF56801">
    <property type="entry name" value="Acetyl-CoA synthetase-like"/>
    <property type="match status" value="1"/>
</dbReference>
<evidence type="ECO:0000259" key="3">
    <source>
        <dbReference type="Pfam" id="PF00501"/>
    </source>
</evidence>
<dbReference type="GO" id="GO:0031956">
    <property type="term" value="F:medium-chain fatty acid-CoA ligase activity"/>
    <property type="evidence" value="ECO:0007669"/>
    <property type="project" value="TreeGrafter"/>
</dbReference>
<comment type="similarity">
    <text evidence="1">Belongs to the ATP-dependent AMP-binding enzyme family.</text>
</comment>
<dbReference type="GO" id="GO:0006631">
    <property type="term" value="P:fatty acid metabolic process"/>
    <property type="evidence" value="ECO:0007669"/>
    <property type="project" value="TreeGrafter"/>
</dbReference>
<sequence length="491" mass="51484">MTRLATLLTDRAARTPQAVAVRTAQGDFSYAQLYQQATRDARTLMNDESHAGTLADTAPNALTAITAIAGGAWDLLRAAFACSFAGTALAPLDPANAERRWQTLAELGGRHIRRRTLPPSGAAQVVPSAHDNVEPQPNALPAPPPTRHDAPALIIATSGSEGAPKAVMLSHANLAAAAGAANARLPLAVGDVWLDCLPLYHIGGMSILHRCLHAGATISLHERFDAATVWEDIASGTISHVSLTPAMLSRLLDLPHSDAGGDSAGASPRPPATLRYALIGGAALSRPLYERARAAGWPLCPSWGMSESAAQAATLVASDTPWQEGDVGTLLPGLESRCDDSGRLHLRGKQIMLGYLTPTLAPGVGLTDGWFATSDLGQIDAAGRLRIIGRADDMLISGGVNVHPLDVESQLAACPGIRDIAVTAIADPVWGDLLVAVFVGDASPESVREFGRQQLPTAQRPRRVLRVAQLPRNAMGKIERAALRALAQEAT</sequence>
<evidence type="ECO:0000313" key="5">
    <source>
        <dbReference type="EMBL" id="MQY50345.1"/>
    </source>
</evidence>
<dbReference type="PANTHER" id="PTHR43201">
    <property type="entry name" value="ACYL-COA SYNTHETASE"/>
    <property type="match status" value="1"/>
</dbReference>
<dbReference type="Pfam" id="PF13193">
    <property type="entry name" value="AMP-binding_C"/>
    <property type="match status" value="1"/>
</dbReference>
<dbReference type="InterPro" id="IPR045851">
    <property type="entry name" value="AMP-bd_C_sf"/>
</dbReference>
<evidence type="ECO:0000256" key="2">
    <source>
        <dbReference type="ARBA" id="ARBA00022598"/>
    </source>
</evidence>
<accession>A0A6L5JSJ2</accession>
<reference evidence="5 6" key="1">
    <citation type="submission" date="2019-10" db="EMBL/GenBank/DDBJ databases">
        <title>Whole-genome sequence of the purple nonsulfur photosynthetic bacterium Rhodocyclus tenuis.</title>
        <authorList>
            <person name="Kyndt J.A."/>
            <person name="Meyer T.E."/>
        </authorList>
    </citation>
    <scope>NUCLEOTIDE SEQUENCE [LARGE SCALE GENOMIC DNA]</scope>
    <source>
        <strain evidence="5 6">DSM 110</strain>
    </source>
</reference>
<evidence type="ECO:0000313" key="6">
    <source>
        <dbReference type="Proteomes" id="UP000480275"/>
    </source>
</evidence>
<dbReference type="Gene3D" id="3.30.300.30">
    <property type="match status" value="1"/>
</dbReference>
<dbReference type="PANTHER" id="PTHR43201:SF5">
    <property type="entry name" value="MEDIUM-CHAIN ACYL-COA LIGASE ACSF2, MITOCHONDRIAL"/>
    <property type="match status" value="1"/>
</dbReference>
<keyword evidence="2" id="KW-0436">Ligase</keyword>
<name>A0A6L5JSJ2_RHOTE</name>
<organism evidence="5 6">
    <name type="scientific">Rhodocyclus tenuis</name>
    <name type="common">Rhodospirillum tenue</name>
    <dbReference type="NCBI Taxonomy" id="1066"/>
    <lineage>
        <taxon>Bacteria</taxon>
        <taxon>Pseudomonadati</taxon>
        <taxon>Pseudomonadota</taxon>
        <taxon>Betaproteobacteria</taxon>
        <taxon>Rhodocyclales</taxon>
        <taxon>Rhodocyclaceae</taxon>
        <taxon>Rhodocyclus</taxon>
    </lineage>
</organism>
<dbReference type="OrthoDB" id="9766486at2"/>
<dbReference type="InterPro" id="IPR042099">
    <property type="entry name" value="ANL_N_sf"/>
</dbReference>
<proteinExistence type="inferred from homology"/>
<comment type="caution">
    <text evidence="5">The sequence shown here is derived from an EMBL/GenBank/DDBJ whole genome shotgun (WGS) entry which is preliminary data.</text>
</comment>
<dbReference type="InterPro" id="IPR025110">
    <property type="entry name" value="AMP-bd_C"/>
</dbReference>
<dbReference type="Gene3D" id="3.40.50.12780">
    <property type="entry name" value="N-terminal domain of ligase-like"/>
    <property type="match status" value="1"/>
</dbReference>
<dbReference type="Proteomes" id="UP000480275">
    <property type="component" value="Unassembled WGS sequence"/>
</dbReference>
<protein>
    <submittedName>
        <fullName evidence="5">AMP-binding protein</fullName>
    </submittedName>
</protein>
<dbReference type="PROSITE" id="PS00455">
    <property type="entry name" value="AMP_BINDING"/>
    <property type="match status" value="1"/>
</dbReference>
<dbReference type="EMBL" id="WIXJ01000001">
    <property type="protein sequence ID" value="MQY50345.1"/>
    <property type="molecule type" value="Genomic_DNA"/>
</dbReference>
<dbReference type="InterPro" id="IPR000873">
    <property type="entry name" value="AMP-dep_synth/lig_dom"/>
</dbReference>
<evidence type="ECO:0000259" key="4">
    <source>
        <dbReference type="Pfam" id="PF13193"/>
    </source>
</evidence>
<feature type="domain" description="AMP-dependent synthetase/ligase" evidence="3">
    <location>
        <begin position="9"/>
        <end position="356"/>
    </location>
</feature>
<evidence type="ECO:0000256" key="1">
    <source>
        <dbReference type="ARBA" id="ARBA00006432"/>
    </source>
</evidence>